<protein>
    <submittedName>
        <fullName evidence="1">DUF3160 domain-containing protein</fullName>
    </submittedName>
</protein>
<dbReference type="AlphaFoldDB" id="A0A7C4ARY8"/>
<sequence>MNRVQGKLWLFIIVLLIAGLCAWTLVPAARQKPAAKPPSFLGPITADTTGWAAAQLDEGKDLYLSSNYLFQNAKLRAQKVLMEYETNTLLPSLMEAMDALKQTGLQGQALAFVEAARKLLDPDAAVDSSVAADVDACVQGFMNDPRNVPRGHYTTSEELKRYFRGMQFLSKATFDVKVNKEWFVQSQYMLFPFDAVEPICRVLSDPANAELKERLDLIASFYSFLVGPPDMPTFRELLKDNLKIDRAAILAYARTKGIPRINKAMGVGVQFFGERFTPTQQVVDALSQTFLAQDTEVNRQKAFEILRMKHVLQGLTKGKKKVAGLIGQKGGPPGSLDSYYGLCVAIIGTMIAPEQGNYGLNGAAAALTALAEQTILVTKESALIVKGAPLVKETKKKPGRIWVQRGIEKFLNQLSQAEKKLYEACGVQWDGQPYRYLSEASRSGKPLPSDSEKGAVLTQFAGHLMLDPTVIVDAFFYSVRRDSAFLQWAIGPFETAYDLPNKTKAVGMELVFFEGWNDELLPGAQKPITNEEWREQFANGHYTRLHTYAPLNK</sequence>
<proteinExistence type="predicted"/>
<dbReference type="SMART" id="SM01325">
    <property type="entry name" value="DUF3160"/>
    <property type="match status" value="1"/>
</dbReference>
<name>A0A7C4ARY8_9BACT</name>
<dbReference type="Pfam" id="PF11369">
    <property type="entry name" value="DUF3160"/>
    <property type="match status" value="1"/>
</dbReference>
<comment type="caution">
    <text evidence="1">The sequence shown here is derived from an EMBL/GenBank/DDBJ whole genome shotgun (WGS) entry which is preliminary data.</text>
</comment>
<organism evidence="1">
    <name type="scientific">Desulfomonile tiedjei</name>
    <dbReference type="NCBI Taxonomy" id="2358"/>
    <lineage>
        <taxon>Bacteria</taxon>
        <taxon>Pseudomonadati</taxon>
        <taxon>Thermodesulfobacteriota</taxon>
        <taxon>Desulfomonilia</taxon>
        <taxon>Desulfomonilales</taxon>
        <taxon>Desulfomonilaceae</taxon>
        <taxon>Desulfomonile</taxon>
    </lineage>
</organism>
<reference evidence="1" key="1">
    <citation type="journal article" date="2020" name="mSystems">
        <title>Genome- and Community-Level Interaction Insights into Carbon Utilization and Element Cycling Functions of Hydrothermarchaeota in Hydrothermal Sediment.</title>
        <authorList>
            <person name="Zhou Z."/>
            <person name="Liu Y."/>
            <person name="Xu W."/>
            <person name="Pan J."/>
            <person name="Luo Z.H."/>
            <person name="Li M."/>
        </authorList>
    </citation>
    <scope>NUCLEOTIDE SEQUENCE [LARGE SCALE GENOMIC DNA]</scope>
    <source>
        <strain evidence="1">SpSt-769</strain>
    </source>
</reference>
<gene>
    <name evidence="1" type="ORF">ENV54_07785</name>
</gene>
<dbReference type="InterPro" id="IPR022601">
    <property type="entry name" value="DUF3160"/>
</dbReference>
<dbReference type="EMBL" id="DTGT01000242">
    <property type="protein sequence ID" value="HGH61181.1"/>
    <property type="molecule type" value="Genomic_DNA"/>
</dbReference>
<evidence type="ECO:0000313" key="1">
    <source>
        <dbReference type="EMBL" id="HGH61181.1"/>
    </source>
</evidence>
<accession>A0A7C4ARY8</accession>